<organism evidence="1">
    <name type="scientific">Tetraodon nigroviridis</name>
    <name type="common">Spotted green pufferfish</name>
    <name type="synonym">Chelonodon nigroviridis</name>
    <dbReference type="NCBI Taxonomy" id="99883"/>
    <lineage>
        <taxon>Eukaryota</taxon>
        <taxon>Metazoa</taxon>
        <taxon>Chordata</taxon>
        <taxon>Craniata</taxon>
        <taxon>Vertebrata</taxon>
        <taxon>Euteleostomi</taxon>
        <taxon>Actinopterygii</taxon>
        <taxon>Neopterygii</taxon>
        <taxon>Teleostei</taxon>
        <taxon>Neoteleostei</taxon>
        <taxon>Acanthomorphata</taxon>
        <taxon>Eupercaria</taxon>
        <taxon>Tetraodontiformes</taxon>
        <taxon>Tetradontoidea</taxon>
        <taxon>Tetraodontidae</taxon>
        <taxon>Tetraodon</taxon>
    </lineage>
</organism>
<accession>Q4RCF3</accession>
<reference evidence="1" key="1">
    <citation type="journal article" date="2004" name="Nature">
        <title>Genome duplication in the teleost fish Tetraodon nigroviridis reveals the early vertebrate proto-karyotype.</title>
        <authorList>
            <person name="Jaillon O."/>
            <person name="Aury J.-M."/>
            <person name="Brunet F."/>
            <person name="Petit J.-L."/>
            <person name="Stange-Thomann N."/>
            <person name="Mauceli E."/>
            <person name="Bouneau L."/>
            <person name="Fischer C."/>
            <person name="Ozouf-Costaz C."/>
            <person name="Bernot A."/>
            <person name="Nicaud S."/>
            <person name="Jaffe D."/>
            <person name="Fisher S."/>
            <person name="Lutfalla G."/>
            <person name="Dossat C."/>
            <person name="Segurens B."/>
            <person name="Dasilva C."/>
            <person name="Salanoubat M."/>
            <person name="Levy M."/>
            <person name="Boudet N."/>
            <person name="Castellano S."/>
            <person name="Anthouard V."/>
            <person name="Jubin C."/>
            <person name="Castelli V."/>
            <person name="Katinka M."/>
            <person name="Vacherie B."/>
            <person name="Biemont C."/>
            <person name="Skalli Z."/>
            <person name="Cattolico L."/>
            <person name="Poulain J."/>
            <person name="De Berardinis V."/>
            <person name="Cruaud C."/>
            <person name="Duprat S."/>
            <person name="Brottier P."/>
            <person name="Coutanceau J.-P."/>
            <person name="Gouzy J."/>
            <person name="Parra G."/>
            <person name="Lardier G."/>
            <person name="Chapple C."/>
            <person name="McKernan K.J."/>
            <person name="McEwan P."/>
            <person name="Bosak S."/>
            <person name="Kellis M."/>
            <person name="Volff J.-N."/>
            <person name="Guigo R."/>
            <person name="Zody M.C."/>
            <person name="Mesirov J."/>
            <person name="Lindblad-Toh K."/>
            <person name="Birren B."/>
            <person name="Nusbaum C."/>
            <person name="Kahn D."/>
            <person name="Robinson-Rechavi M."/>
            <person name="Laudet V."/>
            <person name="Schachter V."/>
            <person name="Quetier F."/>
            <person name="Saurin W."/>
            <person name="Scarpelli C."/>
            <person name="Wincker P."/>
            <person name="Lander E.S."/>
            <person name="Weissenbach J."/>
            <person name="Roest Crollius H."/>
        </authorList>
    </citation>
    <scope>NUCLEOTIDE SEQUENCE [LARGE SCALE GENOMIC DNA]</scope>
</reference>
<dbReference type="EMBL" id="CAAE01019045">
    <property type="protein sequence ID" value="CAG13930.1"/>
    <property type="molecule type" value="Genomic_DNA"/>
</dbReference>
<sequence length="27" mass="3108">EKLTSAKEKNLDLHQVLDQTLQELNSL</sequence>
<gene>
    <name evidence="1" type="ORF">GSTENG00036875001</name>
</gene>
<dbReference type="AlphaFoldDB" id="Q4RCF3"/>
<dbReference type="InterPro" id="IPR014751">
    <property type="entry name" value="XRCC4-like_C"/>
</dbReference>
<dbReference type="Gene3D" id="1.20.5.370">
    <property type="match status" value="1"/>
</dbReference>
<name>Q4RCF3_TETNG</name>
<dbReference type="KEGG" id="tng:GSTEN00036875G001"/>
<protein>
    <submittedName>
        <fullName evidence="1">Chromosome undetermined SCAF19045, whole genome shotgun sequence</fullName>
    </submittedName>
</protein>
<reference evidence="1" key="2">
    <citation type="submission" date="2004-02" db="EMBL/GenBank/DDBJ databases">
        <authorList>
            <consortium name="Genoscope"/>
            <consortium name="Whitehead Institute Centre for Genome Research"/>
        </authorList>
    </citation>
    <scope>NUCLEOTIDE SEQUENCE</scope>
</reference>
<evidence type="ECO:0000313" key="1">
    <source>
        <dbReference type="EMBL" id="CAG13930.1"/>
    </source>
</evidence>
<proteinExistence type="predicted"/>
<feature type="non-terminal residue" evidence="1">
    <location>
        <position position="1"/>
    </location>
</feature>